<dbReference type="Gene3D" id="1.10.10.60">
    <property type="entry name" value="Homeodomain-like"/>
    <property type="match status" value="1"/>
</dbReference>
<gene>
    <name evidence="5" type="ORF">RN50_03174</name>
</gene>
<dbReference type="PROSITE" id="PS01124">
    <property type="entry name" value="HTH_ARAC_FAMILY_2"/>
    <property type="match status" value="1"/>
</dbReference>
<dbReference type="Pfam" id="PF12833">
    <property type="entry name" value="HTH_18"/>
    <property type="match status" value="1"/>
</dbReference>
<dbReference type="GO" id="GO:0043565">
    <property type="term" value="F:sequence-specific DNA binding"/>
    <property type="evidence" value="ECO:0007669"/>
    <property type="project" value="InterPro"/>
</dbReference>
<reference evidence="5 6" key="1">
    <citation type="submission" date="2015-02" db="EMBL/GenBank/DDBJ databases">
        <title>Draft genome sequences of ten Microbacterium spp. with emphasis on heavy metal contaminated environments.</title>
        <authorList>
            <person name="Corretto E."/>
        </authorList>
    </citation>
    <scope>NUCLEOTIDE SEQUENCE [LARGE SCALE GENOMIC DNA]</scope>
    <source>
        <strain evidence="5 6">DSM 12966</strain>
    </source>
</reference>
<dbReference type="GO" id="GO:0003700">
    <property type="term" value="F:DNA-binding transcription factor activity"/>
    <property type="evidence" value="ECO:0007669"/>
    <property type="project" value="InterPro"/>
</dbReference>
<evidence type="ECO:0000256" key="2">
    <source>
        <dbReference type="ARBA" id="ARBA00023125"/>
    </source>
</evidence>
<keyword evidence="1" id="KW-0805">Transcription regulation</keyword>
<dbReference type="SMART" id="SM00342">
    <property type="entry name" value="HTH_ARAC"/>
    <property type="match status" value="1"/>
</dbReference>
<proteinExistence type="predicted"/>
<dbReference type="PANTHER" id="PTHR46796:SF2">
    <property type="entry name" value="TRANSCRIPTIONAL REGULATORY PROTEIN"/>
    <property type="match status" value="1"/>
</dbReference>
<dbReference type="EMBL" id="JYIU01000046">
    <property type="protein sequence ID" value="KJL18067.1"/>
    <property type="molecule type" value="Genomic_DNA"/>
</dbReference>
<dbReference type="PATRIC" id="fig|104336.4.peg.3214"/>
<protein>
    <submittedName>
        <fullName evidence="5">Transcriptional activator FtrA</fullName>
    </submittedName>
</protein>
<dbReference type="InterPro" id="IPR018060">
    <property type="entry name" value="HTH_AraC"/>
</dbReference>
<accession>A0A0F0KAU9</accession>
<keyword evidence="3" id="KW-0804">Transcription</keyword>
<dbReference type="SUPFAM" id="SSF46689">
    <property type="entry name" value="Homeodomain-like"/>
    <property type="match status" value="1"/>
</dbReference>
<dbReference type="AlphaFoldDB" id="A0A0F0KAU9"/>
<evidence type="ECO:0000313" key="6">
    <source>
        <dbReference type="Proteomes" id="UP000033572"/>
    </source>
</evidence>
<organism evidence="5 6">
    <name type="scientific">Microbacterium foliorum</name>
    <dbReference type="NCBI Taxonomy" id="104336"/>
    <lineage>
        <taxon>Bacteria</taxon>
        <taxon>Bacillati</taxon>
        <taxon>Actinomycetota</taxon>
        <taxon>Actinomycetes</taxon>
        <taxon>Micrococcales</taxon>
        <taxon>Microbacteriaceae</taxon>
        <taxon>Microbacterium</taxon>
    </lineage>
</organism>
<feature type="domain" description="HTH araC/xylS-type" evidence="4">
    <location>
        <begin position="22"/>
        <end position="95"/>
    </location>
</feature>
<dbReference type="InterPro" id="IPR009057">
    <property type="entry name" value="Homeodomain-like_sf"/>
</dbReference>
<dbReference type="PANTHER" id="PTHR46796">
    <property type="entry name" value="HTH-TYPE TRANSCRIPTIONAL ACTIVATOR RHAS-RELATED"/>
    <property type="match status" value="1"/>
</dbReference>
<evidence type="ECO:0000256" key="1">
    <source>
        <dbReference type="ARBA" id="ARBA00023015"/>
    </source>
</evidence>
<keyword evidence="2" id="KW-0238">DNA-binding</keyword>
<keyword evidence="6" id="KW-1185">Reference proteome</keyword>
<comment type="caution">
    <text evidence="5">The sequence shown here is derived from an EMBL/GenBank/DDBJ whole genome shotgun (WGS) entry which is preliminary data.</text>
</comment>
<dbReference type="Proteomes" id="UP000033572">
    <property type="component" value="Unassembled WGS sequence"/>
</dbReference>
<evidence type="ECO:0000313" key="5">
    <source>
        <dbReference type="EMBL" id="KJL18067.1"/>
    </source>
</evidence>
<dbReference type="InterPro" id="IPR050204">
    <property type="entry name" value="AraC_XylS_family_regulators"/>
</dbReference>
<sequence length="95" mass="10361">MLRSTSPATCSRPSTGRLRCSGVHPSHLTRAFTQSYGLAPHQYVLSRRIDLARRMLVEGASPASAAAHAGFFDQAHLTRHFRRVLGTTPGAFATR</sequence>
<evidence type="ECO:0000259" key="4">
    <source>
        <dbReference type="PROSITE" id="PS01124"/>
    </source>
</evidence>
<name>A0A0F0KAU9_9MICO</name>
<evidence type="ECO:0000256" key="3">
    <source>
        <dbReference type="ARBA" id="ARBA00023163"/>
    </source>
</evidence>